<feature type="transmembrane region" description="Helical" evidence="2">
    <location>
        <begin position="127"/>
        <end position="147"/>
    </location>
</feature>
<protein>
    <submittedName>
        <fullName evidence="3">Uncharacterized protein</fullName>
    </submittedName>
</protein>
<keyword evidence="2" id="KW-0812">Transmembrane</keyword>
<feature type="region of interest" description="Disordered" evidence="1">
    <location>
        <begin position="812"/>
        <end position="847"/>
    </location>
</feature>
<gene>
    <name evidence="3" type="ORF">B0I36DRAFT_369227</name>
</gene>
<evidence type="ECO:0000256" key="2">
    <source>
        <dbReference type="SAM" id="Phobius"/>
    </source>
</evidence>
<organism evidence="3 4">
    <name type="scientific">Microdochium trichocladiopsis</name>
    <dbReference type="NCBI Taxonomy" id="1682393"/>
    <lineage>
        <taxon>Eukaryota</taxon>
        <taxon>Fungi</taxon>
        <taxon>Dikarya</taxon>
        <taxon>Ascomycota</taxon>
        <taxon>Pezizomycotina</taxon>
        <taxon>Sordariomycetes</taxon>
        <taxon>Xylariomycetidae</taxon>
        <taxon>Xylariales</taxon>
        <taxon>Microdochiaceae</taxon>
        <taxon>Microdochium</taxon>
    </lineage>
</organism>
<dbReference type="GeneID" id="70189288"/>
<accession>A0A9P8XUZ9</accession>
<keyword evidence="2" id="KW-1133">Transmembrane helix</keyword>
<evidence type="ECO:0000313" key="4">
    <source>
        <dbReference type="Proteomes" id="UP000756346"/>
    </source>
</evidence>
<name>A0A9P8XUZ9_9PEZI</name>
<feature type="compositionally biased region" description="Acidic residues" evidence="1">
    <location>
        <begin position="819"/>
        <end position="831"/>
    </location>
</feature>
<sequence length="847" mass="92023">MAGRDAFADAEMLATPQAEQDHGMADTNRPLLPPRRQQDTTHGAQASAIDLTTLPRSRAIDDRASNDPHPRNASQQSSTKVQWTTDTAMATTPRAPSMASQDHDDAEQKPPLPERPKVIYRNAARQFLKLQLPSILVTIALLVLYILRINFKATSDQVGALLFAAKVHEGLIIISLVDMVYYHLRRRLLGRDGITYGLLTAPFQLNSPMYLFTTELWSGIRSTTANSILMTSLVIVAVLLASLAGASSGNVMLPKNGWQTHDNSIQGMQAFVVQAPHDMYPLELQNTTNAEGQECDGNSRFCPYSVLQQRHAPLYPSLGGSLEGDYRKNISIAQNDRREILLTMNEMLPLSPAYTATTLPVCIAGALQANWGGIKAKPSWRTGVVDEQAPFSARFSAVMTDAQGGRLQIKQPRVTGFCANNFSPVLHPKSNSNNNNNGEGTEGYYEFSIPHLFYHGVNISIPASKLAPALNHSTSRFGFIDSTVINAALPPGNTTSAALWTREYPTSPSITLCLFAARWIPTQDAWIYPRDPAARVQTAVTLNANETFNELGSQQQVRMSADWLAGLNATLSPHVRPVDDLAGPDGRFTPTTHVFDLVDAYLYDSSASRGEYYGYRAERLASAVSVLLTAALAQVPCQYAWQFNNDGGSRNGNKPIGGEDYVQVGSSPAVHLADLPKSVVAPPTTTASGADGAGSVSGYTFISKTFSEFSYGYGFDSTTTILSWAVLLTHVALVLVHLGVLLRNRGQGTSRAWGQLGELVTLAMNTRPSDLLTNTSGGVRDARRVWGLNVVVRQVDDGRGKIELVLRDRRGRKGKNAGDEGEDGMGEEDALSGEGGRVKIDRMSRYG</sequence>
<feature type="compositionally biased region" description="Polar residues" evidence="1">
    <location>
        <begin position="72"/>
        <end position="90"/>
    </location>
</feature>
<comment type="caution">
    <text evidence="3">The sequence shown here is derived from an EMBL/GenBank/DDBJ whole genome shotgun (WGS) entry which is preliminary data.</text>
</comment>
<keyword evidence="2" id="KW-0472">Membrane</keyword>
<reference evidence="3" key="1">
    <citation type="journal article" date="2021" name="Nat. Commun.">
        <title>Genetic determinants of endophytism in the Arabidopsis root mycobiome.</title>
        <authorList>
            <person name="Mesny F."/>
            <person name="Miyauchi S."/>
            <person name="Thiergart T."/>
            <person name="Pickel B."/>
            <person name="Atanasova L."/>
            <person name="Karlsson M."/>
            <person name="Huettel B."/>
            <person name="Barry K.W."/>
            <person name="Haridas S."/>
            <person name="Chen C."/>
            <person name="Bauer D."/>
            <person name="Andreopoulos W."/>
            <person name="Pangilinan J."/>
            <person name="LaButti K."/>
            <person name="Riley R."/>
            <person name="Lipzen A."/>
            <person name="Clum A."/>
            <person name="Drula E."/>
            <person name="Henrissat B."/>
            <person name="Kohler A."/>
            <person name="Grigoriev I.V."/>
            <person name="Martin F.M."/>
            <person name="Hacquard S."/>
        </authorList>
    </citation>
    <scope>NUCLEOTIDE SEQUENCE</scope>
    <source>
        <strain evidence="3">MPI-CAGE-CH-0230</strain>
    </source>
</reference>
<keyword evidence="4" id="KW-1185">Reference proteome</keyword>
<dbReference type="AlphaFoldDB" id="A0A9P8XUZ9"/>
<feature type="compositionally biased region" description="Basic and acidic residues" evidence="1">
    <location>
        <begin position="101"/>
        <end position="114"/>
    </location>
</feature>
<feature type="compositionally biased region" description="Basic and acidic residues" evidence="1">
    <location>
        <begin position="836"/>
        <end position="847"/>
    </location>
</feature>
<evidence type="ECO:0000256" key="1">
    <source>
        <dbReference type="SAM" id="MobiDB-lite"/>
    </source>
</evidence>
<dbReference type="EMBL" id="JAGTJQ010000013">
    <property type="protein sequence ID" value="KAH7014248.1"/>
    <property type="molecule type" value="Genomic_DNA"/>
</dbReference>
<feature type="compositionally biased region" description="Basic and acidic residues" evidence="1">
    <location>
        <begin position="58"/>
        <end position="70"/>
    </location>
</feature>
<proteinExistence type="predicted"/>
<feature type="transmembrane region" description="Helical" evidence="2">
    <location>
        <begin position="159"/>
        <end position="182"/>
    </location>
</feature>
<feature type="transmembrane region" description="Helical" evidence="2">
    <location>
        <begin position="721"/>
        <end position="742"/>
    </location>
</feature>
<dbReference type="RefSeq" id="XP_046005215.1">
    <property type="nucleotide sequence ID" value="XM_046159742.1"/>
</dbReference>
<dbReference type="Proteomes" id="UP000756346">
    <property type="component" value="Unassembled WGS sequence"/>
</dbReference>
<feature type="region of interest" description="Disordered" evidence="1">
    <location>
        <begin position="1"/>
        <end position="114"/>
    </location>
</feature>
<dbReference type="OrthoDB" id="5342924at2759"/>
<feature type="transmembrane region" description="Helical" evidence="2">
    <location>
        <begin position="225"/>
        <end position="246"/>
    </location>
</feature>
<evidence type="ECO:0000313" key="3">
    <source>
        <dbReference type="EMBL" id="KAH7014248.1"/>
    </source>
</evidence>